<dbReference type="InterPro" id="IPR023296">
    <property type="entry name" value="Glyco_hydro_beta-prop_sf"/>
</dbReference>
<feature type="region of interest" description="Disordered" evidence="7">
    <location>
        <begin position="426"/>
        <end position="451"/>
    </location>
</feature>
<dbReference type="SUPFAM" id="SSF49899">
    <property type="entry name" value="Concanavalin A-like lectins/glucanases"/>
    <property type="match status" value="1"/>
</dbReference>
<keyword evidence="3 6" id="KW-0326">Glycosidase</keyword>
<evidence type="ECO:0000256" key="1">
    <source>
        <dbReference type="ARBA" id="ARBA00009865"/>
    </source>
</evidence>
<dbReference type="Pfam" id="PF04616">
    <property type="entry name" value="Glyco_hydro_43"/>
    <property type="match status" value="1"/>
</dbReference>
<reference evidence="9" key="1">
    <citation type="journal article" date="2023" name="Comput. Struct. Biotechnol. J.">
        <title>Discovery of a novel marine Bacteroidetes with a rich repertoire of carbohydrate-active enzymes.</title>
        <authorList>
            <person name="Chen B."/>
            <person name="Liu G."/>
            <person name="Chen Q."/>
            <person name="Wang H."/>
            <person name="Liu L."/>
            <person name="Tang K."/>
        </authorList>
    </citation>
    <scope>NUCLEOTIDE SEQUENCE</scope>
    <source>
        <strain evidence="9">TK19036</strain>
    </source>
</reference>
<gene>
    <name evidence="9" type="ORF">K4G66_20880</name>
</gene>
<name>A0AA49GII3_9BACT</name>
<accession>A0AA49GII3</accession>
<dbReference type="PANTHER" id="PTHR42812">
    <property type="entry name" value="BETA-XYLOSIDASE"/>
    <property type="match status" value="1"/>
</dbReference>
<comment type="similarity">
    <text evidence="1 6">Belongs to the glycosyl hydrolase 43 family.</text>
</comment>
<keyword evidence="2 6" id="KW-0378">Hydrolase</keyword>
<dbReference type="Pfam" id="PF17851">
    <property type="entry name" value="GH43_C2"/>
    <property type="match status" value="1"/>
</dbReference>
<dbReference type="GO" id="GO:0005975">
    <property type="term" value="P:carbohydrate metabolic process"/>
    <property type="evidence" value="ECO:0007669"/>
    <property type="project" value="InterPro"/>
</dbReference>
<evidence type="ECO:0000256" key="3">
    <source>
        <dbReference type="ARBA" id="ARBA00023295"/>
    </source>
</evidence>
<feature type="domain" description="Beta-xylosidase C-terminal Concanavalin A-like" evidence="8">
    <location>
        <begin position="385"/>
        <end position="577"/>
    </location>
</feature>
<evidence type="ECO:0000256" key="4">
    <source>
        <dbReference type="PIRSR" id="PIRSR606710-1"/>
    </source>
</evidence>
<dbReference type="InterPro" id="IPR041542">
    <property type="entry name" value="GH43_C2"/>
</dbReference>
<evidence type="ECO:0000256" key="7">
    <source>
        <dbReference type="SAM" id="MobiDB-lite"/>
    </source>
</evidence>
<dbReference type="SUPFAM" id="SSF75005">
    <property type="entry name" value="Arabinanase/levansucrase/invertase"/>
    <property type="match status" value="1"/>
</dbReference>
<dbReference type="GO" id="GO:0004553">
    <property type="term" value="F:hydrolase activity, hydrolyzing O-glycosyl compounds"/>
    <property type="evidence" value="ECO:0007669"/>
    <property type="project" value="InterPro"/>
</dbReference>
<dbReference type="InterPro" id="IPR051795">
    <property type="entry name" value="Glycosyl_Hydrlase_43"/>
</dbReference>
<dbReference type="CDD" id="cd18617">
    <property type="entry name" value="GH43_XynB-like"/>
    <property type="match status" value="1"/>
</dbReference>
<dbReference type="Gene3D" id="2.115.10.20">
    <property type="entry name" value="Glycosyl hydrolase domain, family 43"/>
    <property type="match status" value="1"/>
</dbReference>
<dbReference type="PANTHER" id="PTHR42812:SF12">
    <property type="entry name" value="BETA-XYLOSIDASE-RELATED"/>
    <property type="match status" value="1"/>
</dbReference>
<feature type="active site" description="Proton donor" evidence="4">
    <location>
        <position position="241"/>
    </location>
</feature>
<dbReference type="AlphaFoldDB" id="A0AA49GII3"/>
<evidence type="ECO:0000313" key="9">
    <source>
        <dbReference type="EMBL" id="WKN34832.1"/>
    </source>
</evidence>
<evidence type="ECO:0000256" key="5">
    <source>
        <dbReference type="PIRSR" id="PIRSR606710-2"/>
    </source>
</evidence>
<evidence type="ECO:0000256" key="6">
    <source>
        <dbReference type="RuleBase" id="RU361187"/>
    </source>
</evidence>
<evidence type="ECO:0000259" key="8">
    <source>
        <dbReference type="Pfam" id="PF17851"/>
    </source>
</evidence>
<proteinExistence type="inferred from homology"/>
<sequence>MTNPNLIFSQSEAIIAVKSFSFMKYFILSLCFGWLCSACQPENQAAQETLTADTPTYQNPILAGFYPDPTICKAGDRFYMTNSTFSYFPGLPIFESTDLVNWKQIGHAMDRPEQLNTEGQGVSRGLFAPAITYHEGTFYIVCTQVDKGGNFVITATDPAGPWSNPIYLGELNGIDPSLFFDEDGRVYIVYNSVPPNNKSQYSGHRTIRMYELDSETLQPTGKQTILVNGGVDISQEPVWIEAPHIYKIDDYYYLMCAEGGTAYNHSEVIFRSEEVGGPYEPGPVNPILTQRHLDPSRPNPVTTAGHADMAQLDNGDWWAVFLACRPYEGNYFNIGRETFLTPVEWQDGWPIINPDFEEVQYAYPTPMGNEVDTTLFPYNGNFTIQDEFEKDSLGMNFVFLRTPSEQWYELSNGALTMQLRPETASGLSNPSFVGHRQQHHTGSVSTSLDFKPENENEKAGLLAFQSEAHHYLLAKSVKDGHAVVQLLQSTEEELTELVNQPVSGENIQLKIDFDGANYRFLYAETDGEWQVLRENVDGKFLSTEDAGGFVGTLLAMYATSSGEDSENTASFEWFRYEGNDSVLSSR</sequence>
<dbReference type="InterPro" id="IPR006710">
    <property type="entry name" value="Glyco_hydro_43"/>
</dbReference>
<evidence type="ECO:0000256" key="2">
    <source>
        <dbReference type="ARBA" id="ARBA00022801"/>
    </source>
</evidence>
<dbReference type="Gene3D" id="2.60.120.200">
    <property type="match status" value="1"/>
</dbReference>
<feature type="site" description="Important for catalytic activity, responsible for pKa modulation of the active site Glu and correct orientation of both the proton donor and substrate" evidence="5">
    <location>
        <position position="175"/>
    </location>
</feature>
<feature type="active site" description="Proton acceptor" evidence="4">
    <location>
        <position position="68"/>
    </location>
</feature>
<protein>
    <submittedName>
        <fullName evidence="9">Glycoside hydrolase family 43 protein</fullName>
    </submittedName>
</protein>
<dbReference type="InterPro" id="IPR013320">
    <property type="entry name" value="ConA-like_dom_sf"/>
</dbReference>
<dbReference type="EMBL" id="CP120682">
    <property type="protein sequence ID" value="WKN34832.1"/>
    <property type="molecule type" value="Genomic_DNA"/>
</dbReference>
<reference evidence="9" key="2">
    <citation type="journal article" date="2024" name="Antonie Van Leeuwenhoek">
        <title>Roseihalotalea indica gen. nov., sp. nov., a halophilic Bacteroidetes from mesopelagic Southwest Indian Ocean with higher carbohydrate metabolic potential.</title>
        <authorList>
            <person name="Chen B."/>
            <person name="Zhang M."/>
            <person name="Lin D."/>
            <person name="Ye J."/>
            <person name="Tang K."/>
        </authorList>
    </citation>
    <scope>NUCLEOTIDE SEQUENCE</scope>
    <source>
        <strain evidence="9">TK19036</strain>
    </source>
</reference>
<organism evidence="9">
    <name type="scientific">Roseihalotalea indica</name>
    <dbReference type="NCBI Taxonomy" id="2867963"/>
    <lineage>
        <taxon>Bacteria</taxon>
        <taxon>Pseudomonadati</taxon>
        <taxon>Bacteroidota</taxon>
        <taxon>Cytophagia</taxon>
        <taxon>Cytophagales</taxon>
        <taxon>Catalimonadaceae</taxon>
        <taxon>Roseihalotalea</taxon>
    </lineage>
</organism>